<dbReference type="SMART" id="SM00409">
    <property type="entry name" value="IG"/>
    <property type="match status" value="9"/>
</dbReference>
<evidence type="ECO:0000256" key="2">
    <source>
        <dbReference type="ARBA" id="ARBA00022737"/>
    </source>
</evidence>
<feature type="domain" description="Ig-like" evidence="5">
    <location>
        <begin position="300"/>
        <end position="386"/>
    </location>
</feature>
<dbReference type="FunFam" id="2.60.40.10:FF:000333">
    <property type="entry name" value="Down syndrome cell adhesion molecule"/>
    <property type="match status" value="4"/>
</dbReference>
<dbReference type="GO" id="GO:0043005">
    <property type="term" value="C:neuron projection"/>
    <property type="evidence" value="ECO:0007669"/>
    <property type="project" value="TreeGrafter"/>
</dbReference>
<keyword evidence="2" id="KW-0677">Repeat</keyword>
<feature type="domain" description="Ig-like" evidence="5">
    <location>
        <begin position="780"/>
        <end position="867"/>
    </location>
</feature>
<dbReference type="SMART" id="SM00408">
    <property type="entry name" value="IGc2"/>
    <property type="match status" value="9"/>
</dbReference>
<dbReference type="Gene3D" id="2.60.40.10">
    <property type="entry name" value="Immunoglobulins"/>
    <property type="match status" value="10"/>
</dbReference>
<dbReference type="PANTHER" id="PTHR12231">
    <property type="entry name" value="CTX-RELATED TYPE I TRANSMEMBRANE PROTEIN"/>
    <property type="match status" value="1"/>
</dbReference>
<dbReference type="InterPro" id="IPR013783">
    <property type="entry name" value="Ig-like_fold"/>
</dbReference>
<dbReference type="Pfam" id="PF07679">
    <property type="entry name" value="I-set"/>
    <property type="match status" value="7"/>
</dbReference>
<dbReference type="AlphaFoldDB" id="A0A4Y2A9S0"/>
<feature type="domain" description="Ig-like" evidence="5">
    <location>
        <begin position="101"/>
        <end position="201"/>
    </location>
</feature>
<evidence type="ECO:0000313" key="6">
    <source>
        <dbReference type="EMBL" id="GBL76508.1"/>
    </source>
</evidence>
<dbReference type="OrthoDB" id="9446970at2759"/>
<keyword evidence="3" id="KW-1015">Disulfide bond</keyword>
<feature type="domain" description="Ig-like" evidence="5">
    <location>
        <begin position="486"/>
        <end position="572"/>
    </location>
</feature>
<evidence type="ECO:0000313" key="7">
    <source>
        <dbReference type="Proteomes" id="UP000499080"/>
    </source>
</evidence>
<evidence type="ECO:0000256" key="1">
    <source>
        <dbReference type="ARBA" id="ARBA00022729"/>
    </source>
</evidence>
<proteinExistence type="predicted"/>
<dbReference type="PANTHER" id="PTHR12231:SF253">
    <property type="entry name" value="DPR-INTERACTING PROTEIN ETA, ISOFORM B-RELATED"/>
    <property type="match status" value="1"/>
</dbReference>
<evidence type="ECO:0000256" key="3">
    <source>
        <dbReference type="ARBA" id="ARBA00023157"/>
    </source>
</evidence>
<dbReference type="EMBL" id="BGPR01000010">
    <property type="protein sequence ID" value="GBL76508.1"/>
    <property type="molecule type" value="Genomic_DNA"/>
</dbReference>
<feature type="domain" description="Ig-like" evidence="5">
    <location>
        <begin position="583"/>
        <end position="674"/>
    </location>
</feature>
<reference evidence="6 7" key="1">
    <citation type="journal article" date="2019" name="Sci. Rep.">
        <title>Orb-weaving spider Araneus ventricosus genome elucidates the spidroin gene catalogue.</title>
        <authorList>
            <person name="Kono N."/>
            <person name="Nakamura H."/>
            <person name="Ohtoshi R."/>
            <person name="Moran D.A.P."/>
            <person name="Shinohara A."/>
            <person name="Yoshida Y."/>
            <person name="Fujiwara M."/>
            <person name="Mori M."/>
            <person name="Tomita M."/>
            <person name="Arakawa K."/>
        </authorList>
    </citation>
    <scope>NUCLEOTIDE SEQUENCE [LARGE SCALE GENOMIC DNA]</scope>
</reference>
<dbReference type="Proteomes" id="UP000499080">
    <property type="component" value="Unassembled WGS sequence"/>
</dbReference>
<evidence type="ECO:0000259" key="5">
    <source>
        <dbReference type="PROSITE" id="PS50835"/>
    </source>
</evidence>
<dbReference type="PROSITE" id="PS50835">
    <property type="entry name" value="IG_LIKE"/>
    <property type="match status" value="10"/>
</dbReference>
<keyword evidence="4" id="KW-0393">Immunoglobulin domain</keyword>
<organism evidence="6 7">
    <name type="scientific">Araneus ventricosus</name>
    <name type="common">Orbweaver spider</name>
    <name type="synonym">Epeira ventricosa</name>
    <dbReference type="NCBI Taxonomy" id="182803"/>
    <lineage>
        <taxon>Eukaryota</taxon>
        <taxon>Metazoa</taxon>
        <taxon>Ecdysozoa</taxon>
        <taxon>Arthropoda</taxon>
        <taxon>Chelicerata</taxon>
        <taxon>Arachnida</taxon>
        <taxon>Araneae</taxon>
        <taxon>Araneomorphae</taxon>
        <taxon>Entelegynae</taxon>
        <taxon>Araneoidea</taxon>
        <taxon>Araneidae</taxon>
        <taxon>Araneus</taxon>
    </lineage>
</organism>
<dbReference type="FunFam" id="2.60.40.10:FF:000104">
    <property type="entry name" value="Down syndrome cell adhesion molecule b"/>
    <property type="match status" value="3"/>
</dbReference>
<evidence type="ECO:0000256" key="4">
    <source>
        <dbReference type="ARBA" id="ARBA00023319"/>
    </source>
</evidence>
<dbReference type="InterPro" id="IPR007110">
    <property type="entry name" value="Ig-like_dom"/>
</dbReference>
<dbReference type="SUPFAM" id="SSF48726">
    <property type="entry name" value="Immunoglobulin"/>
    <property type="match status" value="9"/>
</dbReference>
<feature type="domain" description="Ig-like" evidence="5">
    <location>
        <begin position="206"/>
        <end position="295"/>
    </location>
</feature>
<feature type="domain" description="Ig-like" evidence="5">
    <location>
        <begin position="869"/>
        <end position="918"/>
    </location>
</feature>
<keyword evidence="7" id="KW-1185">Reference proteome</keyword>
<comment type="caution">
    <text evidence="6">The sequence shown here is derived from an EMBL/GenBank/DDBJ whole genome shotgun (WGS) entry which is preliminary data.</text>
</comment>
<accession>A0A4Y2A9S0</accession>
<dbReference type="InterPro" id="IPR003598">
    <property type="entry name" value="Ig_sub2"/>
</dbReference>
<keyword evidence="1" id="KW-0732">Signal</keyword>
<dbReference type="InterPro" id="IPR036179">
    <property type="entry name" value="Ig-like_dom_sf"/>
</dbReference>
<feature type="domain" description="Ig-like" evidence="5">
    <location>
        <begin position="14"/>
        <end position="99"/>
    </location>
</feature>
<dbReference type="CDD" id="cd00096">
    <property type="entry name" value="Ig"/>
    <property type="match status" value="1"/>
</dbReference>
<dbReference type="Pfam" id="PF13927">
    <property type="entry name" value="Ig_3"/>
    <property type="match status" value="3"/>
</dbReference>
<dbReference type="InterPro" id="IPR013098">
    <property type="entry name" value="Ig_I-set"/>
</dbReference>
<sequence length="918" mass="100968">MFLLLDICTGNDPPRLQPILLPDMVSVGEKVITVCGVKVGSKPMTFKWTKDGNDIKNIPQASVEVSNDYSMLSINSAKKENMGNYTCIVENAFGKDETTFPLIIKAPPFWAKIPQDKKSSEGDSVRFDCLADGHPKPLISWMKDESSIQESKPVGLNEDSMTLFPNGSLYISHVKSHHAGIYTCTASNNVDPALKSTASLMVNDVPIIQPFIFPDTASQGQRVTATCGILQGSKPLTFQWMKDGKEIIEVPNISVDVQAEYSVLTISPASKSNAGNYTCIVRNSFGQHSHEAVFTLKEAPSWIKEPEDVVGVEGQRIQIKCSADGSPKPEITWRKRIGDENVDLSDYAEQQKDGSLVISSLKSQNSGVYLCEAKNGIGNSLYKLITVYVHGPPKLHQILFPEYVPLGKKVTVVCTIFSGSTPFTFIWKKDGKSIKDIPNVNVDIQRDYSALTIGPAQPENVGNYTCTAENKFGRDSTHGTLMLRAPPVWIIEPSDANVAAGDNLQLHCFADGHPKPSIFWEFKSSNGEIYKIKEDGNVQILNNGTLQIANIREQNSGTYICTASNDLDSKISKPVAVVVNEAPLIQPFNFPEFSTVDQTVVVTCAVVQGTKPLNFNWLKDGKEIESVPNTSVHTQAGFSVLTVGPASRENVGNYTCFVRNSFGKDSYTASFVLNEPPVWVQEPQDARVTENDFLELVCKASGHPVPKISWSKVTGELTTSLTETNSIPNVQVFNNGSLIFYNVKDEVKGSYQCTVSNDVGQTLEKRVEVFVSDAEFGVIPFFFPTHVKEREKVFVTCTPKGEVQSVKFKWLRNSSDIVQYDRIKITDYPEFSTLIINPVIGEDSGNYTCTVTENHRTAGYTAELMIQGPPAWIIPPSNAETVVGKNVTLECAAAGRPKPSISWSRESGSYTFCENLTE</sequence>
<name>A0A4Y2A9S0_ARAVE</name>
<dbReference type="InterPro" id="IPR003599">
    <property type="entry name" value="Ig_sub"/>
</dbReference>
<gene>
    <name evidence="6" type="primary">HMCN1_8</name>
    <name evidence="6" type="ORF">AVEN_53253_1</name>
</gene>
<feature type="domain" description="Ig-like" evidence="5">
    <location>
        <begin position="676"/>
        <end position="768"/>
    </location>
</feature>
<feature type="domain" description="Ig-like" evidence="5">
    <location>
        <begin position="393"/>
        <end position="482"/>
    </location>
</feature>
<dbReference type="FunFam" id="2.60.40.10:FF:000032">
    <property type="entry name" value="palladin isoform X1"/>
    <property type="match status" value="1"/>
</dbReference>
<dbReference type="InterPro" id="IPR051170">
    <property type="entry name" value="Neural/epithelial_adhesion"/>
</dbReference>
<protein>
    <submittedName>
        <fullName evidence="6">Hemicentin-1</fullName>
    </submittedName>
</protein>